<dbReference type="PROSITE" id="PS50010">
    <property type="entry name" value="DH_2"/>
    <property type="match status" value="1"/>
</dbReference>
<feature type="compositionally biased region" description="Low complexity" evidence="1">
    <location>
        <begin position="64"/>
        <end position="80"/>
    </location>
</feature>
<dbReference type="Proteomes" id="UP000314294">
    <property type="component" value="Unassembled WGS sequence"/>
</dbReference>
<dbReference type="InterPro" id="IPR000219">
    <property type="entry name" value="DH_dom"/>
</dbReference>
<name>A0A4Z2HMI6_9TELE</name>
<comment type="caution">
    <text evidence="3">The sequence shown here is derived from an EMBL/GenBank/DDBJ whole genome shotgun (WGS) entry which is preliminary data.</text>
</comment>
<dbReference type="FunFam" id="1.20.900.10:FF:000063">
    <property type="entry name" value="Rho guanine nucleotide exchange factor (GEF) 37"/>
    <property type="match status" value="1"/>
</dbReference>
<dbReference type="SUPFAM" id="SSF48065">
    <property type="entry name" value="DBL homology domain (DH-domain)"/>
    <property type="match status" value="1"/>
</dbReference>
<proteinExistence type="predicted"/>
<evidence type="ECO:0000313" key="4">
    <source>
        <dbReference type="Proteomes" id="UP000314294"/>
    </source>
</evidence>
<evidence type="ECO:0000313" key="3">
    <source>
        <dbReference type="EMBL" id="TNN67089.1"/>
    </source>
</evidence>
<dbReference type="OrthoDB" id="6244550at2759"/>
<sequence>MEVPGRPRPASFTTALQHAASRDPRRQENDPGEDEEEEEGDPFGDGSFGADEQLGGSVEASELAAVNASLSSRSSFSEGSAAEEEPPSAEDAKKKSEEEEAAAKERAAQRQVLAIEELVQSERNYLRMLRLSTVTIRNNLQELQPPPADLDSAFLDIDDVIDVSNRLLGLLDRQPLRPGDPLFLEALCESFLGLSPDIEASYREYLARYSQVTLLENSYKQDEALWNRVVGVIKSSAPDVNATSLSFFLVMPVQRIARYPLLLQTIRKHTETSHPAYALLERTAHTAIALNYRINEYKRFREVADKYKKTETLTMKDKIYRLNSHSIAKKTARFSQHFKHETGMAPKVGRKSPPTCP</sequence>
<accession>A0A4Z2HMI6</accession>
<dbReference type="InterPro" id="IPR035899">
    <property type="entry name" value="DBL_dom_sf"/>
</dbReference>
<feature type="compositionally biased region" description="Basic and acidic residues" evidence="1">
    <location>
        <begin position="90"/>
        <end position="105"/>
    </location>
</feature>
<dbReference type="PANTHER" id="PTHR22834">
    <property type="entry name" value="NUCLEAR FUSION PROTEIN FUS2"/>
    <property type="match status" value="1"/>
</dbReference>
<dbReference type="AlphaFoldDB" id="A0A4Z2HMI6"/>
<feature type="compositionally biased region" description="Basic and acidic residues" evidence="1">
    <location>
        <begin position="20"/>
        <end position="29"/>
    </location>
</feature>
<dbReference type="GO" id="GO:0005737">
    <property type="term" value="C:cytoplasm"/>
    <property type="evidence" value="ECO:0007669"/>
    <property type="project" value="TreeGrafter"/>
</dbReference>
<gene>
    <name evidence="3" type="primary">Arhgef37_0</name>
    <name evidence="3" type="ORF">EYF80_022619</name>
</gene>
<evidence type="ECO:0000256" key="1">
    <source>
        <dbReference type="SAM" id="MobiDB-lite"/>
    </source>
</evidence>
<feature type="region of interest" description="Disordered" evidence="1">
    <location>
        <begin position="1"/>
        <end position="105"/>
    </location>
</feature>
<dbReference type="SMART" id="SM00325">
    <property type="entry name" value="RhoGEF"/>
    <property type="match status" value="1"/>
</dbReference>
<organism evidence="3 4">
    <name type="scientific">Liparis tanakae</name>
    <name type="common">Tanaka's snailfish</name>
    <dbReference type="NCBI Taxonomy" id="230148"/>
    <lineage>
        <taxon>Eukaryota</taxon>
        <taxon>Metazoa</taxon>
        <taxon>Chordata</taxon>
        <taxon>Craniata</taxon>
        <taxon>Vertebrata</taxon>
        <taxon>Euteleostomi</taxon>
        <taxon>Actinopterygii</taxon>
        <taxon>Neopterygii</taxon>
        <taxon>Teleostei</taxon>
        <taxon>Neoteleostei</taxon>
        <taxon>Acanthomorphata</taxon>
        <taxon>Eupercaria</taxon>
        <taxon>Perciformes</taxon>
        <taxon>Cottioidei</taxon>
        <taxon>Cottales</taxon>
        <taxon>Liparidae</taxon>
        <taxon>Liparis</taxon>
    </lineage>
</organism>
<reference evidence="3 4" key="1">
    <citation type="submission" date="2019-03" db="EMBL/GenBank/DDBJ databases">
        <title>First draft genome of Liparis tanakae, snailfish: a comprehensive survey of snailfish specific genes.</title>
        <authorList>
            <person name="Kim W."/>
            <person name="Song I."/>
            <person name="Jeong J.-H."/>
            <person name="Kim D."/>
            <person name="Kim S."/>
            <person name="Ryu S."/>
            <person name="Song J.Y."/>
            <person name="Lee S.K."/>
        </authorList>
    </citation>
    <scope>NUCLEOTIDE SEQUENCE [LARGE SCALE GENOMIC DNA]</scope>
    <source>
        <tissue evidence="3">Muscle</tissue>
    </source>
</reference>
<dbReference type="InterPro" id="IPR051492">
    <property type="entry name" value="Dynamin-Rho_GEF"/>
</dbReference>
<feature type="domain" description="DH" evidence="2">
    <location>
        <begin position="110"/>
        <end position="297"/>
    </location>
</feature>
<protein>
    <submittedName>
        <fullName evidence="3">Rho guanine nucleotide exchange factor 37</fullName>
    </submittedName>
</protein>
<evidence type="ECO:0000259" key="2">
    <source>
        <dbReference type="PROSITE" id="PS50010"/>
    </source>
</evidence>
<dbReference type="GO" id="GO:0005085">
    <property type="term" value="F:guanyl-nucleotide exchange factor activity"/>
    <property type="evidence" value="ECO:0007669"/>
    <property type="project" value="InterPro"/>
</dbReference>
<dbReference type="PANTHER" id="PTHR22834:SF9">
    <property type="entry name" value="RHO GUANINE NUCLEOTIDE EXCHANGE FACTOR 37"/>
    <property type="match status" value="1"/>
</dbReference>
<dbReference type="Gene3D" id="1.20.900.10">
    <property type="entry name" value="Dbl homology (DH) domain"/>
    <property type="match status" value="1"/>
</dbReference>
<keyword evidence="4" id="KW-1185">Reference proteome</keyword>
<dbReference type="EMBL" id="SRLO01000209">
    <property type="protein sequence ID" value="TNN67089.1"/>
    <property type="molecule type" value="Genomic_DNA"/>
</dbReference>
<feature type="compositionally biased region" description="Acidic residues" evidence="1">
    <location>
        <begin position="30"/>
        <end position="42"/>
    </location>
</feature>
<dbReference type="Pfam" id="PF00621">
    <property type="entry name" value="RhoGEF"/>
    <property type="match status" value="1"/>
</dbReference>